<accession>A0A0C9Q452</accession>
<feature type="region of interest" description="Disordered" evidence="4">
    <location>
        <begin position="620"/>
        <end position="639"/>
    </location>
</feature>
<accession>A0A9R1SYD0</accession>
<feature type="compositionally biased region" description="Basic residues" evidence="4">
    <location>
        <begin position="310"/>
        <end position="322"/>
    </location>
</feature>
<dbReference type="PANTHER" id="PTHR24201:SF13">
    <property type="entry name" value="ANKYRIN REPEAT DOMAIN-CONTAINING PROTEIN 6-LIKE"/>
    <property type="match status" value="1"/>
</dbReference>
<evidence type="ECO:0000313" key="6">
    <source>
        <dbReference type="Proteomes" id="UP000694866"/>
    </source>
</evidence>
<dbReference type="Proteomes" id="UP000694866">
    <property type="component" value="Unplaced"/>
</dbReference>
<keyword evidence="6" id="KW-1185">Reference proteome</keyword>
<dbReference type="SMART" id="SM00248">
    <property type="entry name" value="ANK"/>
    <property type="match status" value="6"/>
</dbReference>
<evidence type="ECO:0000256" key="2">
    <source>
        <dbReference type="ARBA" id="ARBA00023043"/>
    </source>
</evidence>
<dbReference type="AlphaFoldDB" id="A0A0C9Q452"/>
<reference evidence="7" key="2">
    <citation type="submission" date="2025-04" db="UniProtKB">
        <authorList>
            <consortium name="RefSeq"/>
        </authorList>
    </citation>
    <scope>IDENTIFICATION</scope>
    <source>
        <strain evidence="7">USDA-PBARC FA_bdor</strain>
        <tissue evidence="7">Whole organism</tissue>
    </source>
</reference>
<dbReference type="InterPro" id="IPR050776">
    <property type="entry name" value="Ank_Repeat/CDKN_Inhibitor"/>
</dbReference>
<dbReference type="Gene3D" id="1.25.40.20">
    <property type="entry name" value="Ankyrin repeat-containing domain"/>
    <property type="match status" value="3"/>
</dbReference>
<dbReference type="InterPro" id="IPR036770">
    <property type="entry name" value="Ankyrin_rpt-contain_sf"/>
</dbReference>
<protein>
    <submittedName>
        <fullName evidence="5">ANKRD6_1 protein</fullName>
    </submittedName>
    <submittedName>
        <fullName evidence="7">Ankyrin repeat domain-containing protein 6 isoform X1</fullName>
    </submittedName>
</protein>
<feature type="repeat" description="ANK" evidence="3">
    <location>
        <begin position="169"/>
        <end position="201"/>
    </location>
</feature>
<feature type="region of interest" description="Disordered" evidence="4">
    <location>
        <begin position="719"/>
        <end position="750"/>
    </location>
</feature>
<dbReference type="SUPFAM" id="SSF48403">
    <property type="entry name" value="Ankyrin repeat"/>
    <property type="match status" value="1"/>
</dbReference>
<dbReference type="KEGG" id="fas:105264453"/>
<feature type="region of interest" description="Disordered" evidence="4">
    <location>
        <begin position="258"/>
        <end position="324"/>
    </location>
</feature>
<gene>
    <name evidence="5" type="primary">ANKRD6_1</name>
    <name evidence="7" type="synonym">dgo</name>
    <name evidence="5" type="ORF">g.36678</name>
</gene>
<feature type="region of interest" description="Disordered" evidence="4">
    <location>
        <begin position="646"/>
        <end position="701"/>
    </location>
</feature>
<evidence type="ECO:0000256" key="4">
    <source>
        <dbReference type="SAM" id="MobiDB-lite"/>
    </source>
</evidence>
<evidence type="ECO:0000313" key="5">
    <source>
        <dbReference type="EMBL" id="JAG78580.1"/>
    </source>
</evidence>
<dbReference type="Pfam" id="PF12796">
    <property type="entry name" value="Ank_2"/>
    <property type="match status" value="2"/>
</dbReference>
<dbReference type="InterPro" id="IPR002110">
    <property type="entry name" value="Ankyrin_rpt"/>
</dbReference>
<proteinExistence type="predicted"/>
<evidence type="ECO:0000313" key="7">
    <source>
        <dbReference type="RefSeq" id="XP_011299629.1"/>
    </source>
</evidence>
<feature type="repeat" description="ANK" evidence="3">
    <location>
        <begin position="136"/>
        <end position="168"/>
    </location>
</feature>
<dbReference type="PANTHER" id="PTHR24201">
    <property type="entry name" value="ANK_REP_REGION DOMAIN-CONTAINING PROTEIN"/>
    <property type="match status" value="1"/>
</dbReference>
<dbReference type="RefSeq" id="XP_011299629.1">
    <property type="nucleotide sequence ID" value="XM_011301327.1"/>
</dbReference>
<feature type="compositionally biased region" description="Basic and acidic residues" evidence="4">
    <location>
        <begin position="481"/>
        <end position="496"/>
    </location>
</feature>
<feature type="repeat" description="ANK" evidence="3">
    <location>
        <begin position="65"/>
        <end position="97"/>
    </location>
</feature>
<organism evidence="5">
    <name type="scientific">Fopius arisanus</name>
    <dbReference type="NCBI Taxonomy" id="64838"/>
    <lineage>
        <taxon>Eukaryota</taxon>
        <taxon>Metazoa</taxon>
        <taxon>Ecdysozoa</taxon>
        <taxon>Arthropoda</taxon>
        <taxon>Hexapoda</taxon>
        <taxon>Insecta</taxon>
        <taxon>Pterygota</taxon>
        <taxon>Neoptera</taxon>
        <taxon>Endopterygota</taxon>
        <taxon>Hymenoptera</taxon>
        <taxon>Apocrita</taxon>
        <taxon>Ichneumonoidea</taxon>
        <taxon>Braconidae</taxon>
        <taxon>Opiinae</taxon>
        <taxon>Fopius</taxon>
    </lineage>
</organism>
<dbReference type="GeneID" id="105264453"/>
<dbReference type="EMBL" id="GBYB01008813">
    <property type="protein sequence ID" value="JAG78580.1"/>
    <property type="molecule type" value="Transcribed_RNA"/>
</dbReference>
<dbReference type="CTD" id="36139"/>
<keyword evidence="1" id="KW-0677">Repeat</keyword>
<feature type="compositionally biased region" description="Polar residues" evidence="4">
    <location>
        <begin position="733"/>
        <end position="750"/>
    </location>
</feature>
<reference evidence="5" key="1">
    <citation type="submission" date="2015-01" db="EMBL/GenBank/DDBJ databases">
        <title>Transcriptome Assembly of Fopius arisanus.</title>
        <authorList>
            <person name="Geib S."/>
        </authorList>
    </citation>
    <scope>NUCLEOTIDE SEQUENCE</scope>
</reference>
<feature type="region of interest" description="Disordered" evidence="4">
    <location>
        <begin position="480"/>
        <end position="514"/>
    </location>
</feature>
<evidence type="ECO:0000256" key="3">
    <source>
        <dbReference type="PROSITE-ProRule" id="PRU00023"/>
    </source>
</evidence>
<feature type="repeat" description="ANK" evidence="3">
    <location>
        <begin position="202"/>
        <end position="234"/>
    </location>
</feature>
<keyword evidence="2 3" id="KW-0040">ANK repeat</keyword>
<dbReference type="OrthoDB" id="424503at2759"/>
<evidence type="ECO:0000256" key="1">
    <source>
        <dbReference type="ARBA" id="ARBA00022737"/>
    </source>
</evidence>
<feature type="compositionally biased region" description="Basic and acidic residues" evidence="4">
    <location>
        <begin position="284"/>
        <end position="295"/>
    </location>
</feature>
<sequence length="766" mass="84999">MAEKMRETIARSETGRFARQLVDGVKPGRDEHGRTPLFIAAAAGQNATCELLLLQGLDINAADSSGVTPLQKAAAEGHSEVVELLLKHGADISCQDNIHGDSALHESSWRGYSRTVAVLAKGLGTQRVPLHARNLAGFAPLHLACQNGHNQSCRELLLAGCNPDLQNNYGDTPLHTSARYGHAGVTRILISGLCRVSDQNKNGDTALHIAAAMGRRKLTRILLEAGCDRSLRNKQGETAKDIARRKNLSEILEIINKSRSKSRSRSKSEDKVNDIAFNTTPEIRSAKGEKKREKTGSGTSGSRDGGTKKETKKHKNDHKSHIGKAVIGKQWSPYGCHYYPDPEAFPQPKLDSLPSDPLARGEQYYLDLAGNIRKGPVGVGYTCYCAPFFRHMEAKLERDKAELKAHIDQAHERLDLKVAHLERRTRGQISELTRYVAAERSKCEERHAHLRRWIHRKEFGRHSERLPKIVNEETNPLTKARSLEDLLDERPQDRSFEIQGETNGRKGSLDNLDIPPIPRLSKSCKDVSVDGARPALSVLNAPQRLNETFDGVIARDRTSPLGAAASPTIHLKHEIIQQQMSLHYDIKHSDKEMAVNEETREGWKLSPTRRSVHEMIKRFQQTPGIHHGWRSPQSASSERTVNLNLRQSSTGHRIQTQGTASSGRHVESHGNESESSEAEDDVDISPITNGNSQKRFDRVSENSHYDSIARMPYRSRSAVYSPTPPLHDAHNDSGYSTKMYGSSKGASPSLSGKTIENLRIHSIVCP</sequence>
<name>A0A0C9Q452_9HYME</name>
<dbReference type="PRINTS" id="PR01415">
    <property type="entry name" value="ANKYRIN"/>
</dbReference>
<feature type="compositionally biased region" description="Acidic residues" evidence="4">
    <location>
        <begin position="674"/>
        <end position="683"/>
    </location>
</feature>
<feature type="compositionally biased region" description="Polar residues" evidence="4">
    <location>
        <begin position="646"/>
        <end position="662"/>
    </location>
</feature>
<dbReference type="PROSITE" id="PS50088">
    <property type="entry name" value="ANK_REPEAT"/>
    <property type="match status" value="5"/>
</dbReference>
<dbReference type="PROSITE" id="PS50297">
    <property type="entry name" value="ANK_REP_REGION"/>
    <property type="match status" value="5"/>
</dbReference>
<feature type="repeat" description="ANK" evidence="3">
    <location>
        <begin position="32"/>
        <end position="64"/>
    </location>
</feature>